<feature type="domain" description="Sigma 54 modulation/S30EA ribosomal protein C-terminal" evidence="5">
    <location>
        <begin position="165"/>
        <end position="220"/>
    </location>
</feature>
<dbReference type="InterPro" id="IPR034694">
    <property type="entry name" value="HPF_long/plastid"/>
</dbReference>
<sequence length="267" mass="28339">MEIVVTARHTEVPADFRRHMAEKLAKVEQLAPRAHRLEAAVSHEPNRRQADACERIELTLRGKGPVVRAEASAADLPSALDQAVDRLMERLRRAADRRKVHHGRHGLPSVRVGATGLPASADGTAAAPLDGDGAVPEPGAAEAAVVAVSTDPDAAVVRTEYALGESPVVIRDKVHVAVPMSLDDALAEMELVGHDFFLFVDVTTGCPSVAYRRHGYSYGVIRLAGDLEHAERVCRTVARSAASPAASSAPERAEEQQSSAAAPVPSL</sequence>
<comment type="subunit">
    <text evidence="3">Interacts with 100S ribosomes.</text>
</comment>
<name>A0A6J4QB85_9ACTN</name>
<dbReference type="PANTHER" id="PTHR33231">
    <property type="entry name" value="30S RIBOSOMAL PROTEIN"/>
    <property type="match status" value="1"/>
</dbReference>
<protein>
    <recommendedName>
        <fullName evidence="3">Ribosome hibernation promoting factor</fullName>
        <shortName evidence="3">HPF</shortName>
    </recommendedName>
</protein>
<dbReference type="EMBL" id="CADCUY010000543">
    <property type="protein sequence ID" value="CAA9433269.1"/>
    <property type="molecule type" value="Genomic_DNA"/>
</dbReference>
<dbReference type="FunFam" id="3.30.505.50:FF:000002">
    <property type="entry name" value="Ribosome hibernation promoting factor"/>
    <property type="match status" value="1"/>
</dbReference>
<dbReference type="PANTHER" id="PTHR33231:SF1">
    <property type="entry name" value="30S RIBOSOMAL PROTEIN"/>
    <property type="match status" value="1"/>
</dbReference>
<proteinExistence type="inferred from homology"/>
<comment type="function">
    <text evidence="3">Required for dimerization of active 70S ribosomes into 100S ribosomes in stationary phase; 100S ribosomes are translationally inactive and sometimes present during exponential growth.</text>
</comment>
<dbReference type="Pfam" id="PF16321">
    <property type="entry name" value="Ribosom_S30AE_C"/>
    <property type="match status" value="1"/>
</dbReference>
<evidence type="ECO:0000256" key="2">
    <source>
        <dbReference type="ARBA" id="ARBA00022845"/>
    </source>
</evidence>
<gene>
    <name evidence="3" type="primary">hpf</name>
    <name evidence="6" type="ORF">AVDCRST_MAG35-2750</name>
</gene>
<reference evidence="6" key="1">
    <citation type="submission" date="2020-02" db="EMBL/GenBank/DDBJ databases">
        <authorList>
            <person name="Meier V. D."/>
        </authorList>
    </citation>
    <scope>NUCLEOTIDE SEQUENCE</scope>
    <source>
        <strain evidence="6">AVDCRST_MAG35</strain>
    </source>
</reference>
<dbReference type="InterPro" id="IPR050574">
    <property type="entry name" value="HPF/YfiA_ribosome-assoc"/>
</dbReference>
<accession>A0A6J4QB85</accession>
<keyword evidence="2 3" id="KW-0810">Translation regulation</keyword>
<feature type="region of interest" description="Disordered" evidence="4">
    <location>
        <begin position="241"/>
        <end position="267"/>
    </location>
</feature>
<evidence type="ECO:0000256" key="4">
    <source>
        <dbReference type="SAM" id="MobiDB-lite"/>
    </source>
</evidence>
<dbReference type="SUPFAM" id="SSF69754">
    <property type="entry name" value="Ribosome binding protein Y (YfiA homologue)"/>
    <property type="match status" value="1"/>
</dbReference>
<dbReference type="NCBIfam" id="TIGR00741">
    <property type="entry name" value="yfiA"/>
    <property type="match status" value="1"/>
</dbReference>
<comment type="subcellular location">
    <subcellularLocation>
        <location evidence="3">Cytoplasm</location>
    </subcellularLocation>
</comment>
<keyword evidence="1 3" id="KW-0963">Cytoplasm</keyword>
<evidence type="ECO:0000313" key="6">
    <source>
        <dbReference type="EMBL" id="CAA9433269.1"/>
    </source>
</evidence>
<dbReference type="GO" id="GO:0043024">
    <property type="term" value="F:ribosomal small subunit binding"/>
    <property type="evidence" value="ECO:0007669"/>
    <property type="project" value="TreeGrafter"/>
</dbReference>
<dbReference type="Pfam" id="PF02482">
    <property type="entry name" value="Ribosomal_S30AE"/>
    <property type="match status" value="1"/>
</dbReference>
<evidence type="ECO:0000256" key="1">
    <source>
        <dbReference type="ARBA" id="ARBA00022490"/>
    </source>
</evidence>
<dbReference type="GO" id="GO:0045900">
    <property type="term" value="P:negative regulation of translational elongation"/>
    <property type="evidence" value="ECO:0007669"/>
    <property type="project" value="TreeGrafter"/>
</dbReference>
<comment type="similarity">
    <text evidence="3">Belongs to the HPF/YfiA ribosome-associated protein family. Long HPF subfamily.</text>
</comment>
<dbReference type="InterPro" id="IPR036567">
    <property type="entry name" value="RHF-like"/>
</dbReference>
<evidence type="ECO:0000259" key="5">
    <source>
        <dbReference type="Pfam" id="PF16321"/>
    </source>
</evidence>
<dbReference type="Gene3D" id="3.30.160.100">
    <property type="entry name" value="Ribosome hibernation promotion factor-like"/>
    <property type="match status" value="1"/>
</dbReference>
<dbReference type="GO" id="GO:0022627">
    <property type="term" value="C:cytosolic small ribosomal subunit"/>
    <property type="evidence" value="ECO:0007669"/>
    <property type="project" value="TreeGrafter"/>
</dbReference>
<dbReference type="AlphaFoldDB" id="A0A6J4QB85"/>
<dbReference type="Gene3D" id="3.30.505.50">
    <property type="entry name" value="Sigma 54 modulation/S30EA ribosomal protein, C-terminal domain"/>
    <property type="match status" value="1"/>
</dbReference>
<dbReference type="InterPro" id="IPR032528">
    <property type="entry name" value="Ribosom_S30AE_C"/>
</dbReference>
<organism evidence="6">
    <name type="scientific">uncultured Quadrisphaera sp</name>
    <dbReference type="NCBI Taxonomy" id="904978"/>
    <lineage>
        <taxon>Bacteria</taxon>
        <taxon>Bacillati</taxon>
        <taxon>Actinomycetota</taxon>
        <taxon>Actinomycetes</taxon>
        <taxon>Kineosporiales</taxon>
        <taxon>Kineosporiaceae</taxon>
        <taxon>Quadrisphaera</taxon>
        <taxon>environmental samples</taxon>
    </lineage>
</organism>
<dbReference type="InterPro" id="IPR003489">
    <property type="entry name" value="RHF/RaiA"/>
</dbReference>
<dbReference type="InterPro" id="IPR038416">
    <property type="entry name" value="Ribosom_S30AE_C_sf"/>
</dbReference>
<evidence type="ECO:0000256" key="3">
    <source>
        <dbReference type="HAMAP-Rule" id="MF_00839"/>
    </source>
</evidence>
<dbReference type="HAMAP" id="MF_00839">
    <property type="entry name" value="HPF"/>
    <property type="match status" value="1"/>
</dbReference>